<dbReference type="EMBL" id="JAGYPE020000045">
    <property type="protein sequence ID" value="MCH6267904.1"/>
    <property type="molecule type" value="Genomic_DNA"/>
</dbReference>
<dbReference type="RefSeq" id="WP_213145263.1">
    <property type="nucleotide sequence ID" value="NZ_JAGYPE020000045.1"/>
</dbReference>
<dbReference type="EMBL" id="JAGYPE010000005">
    <property type="protein sequence ID" value="MBS4185476.1"/>
    <property type="molecule type" value="Genomic_DNA"/>
</dbReference>
<organism evidence="3">
    <name type="scientific">Neobacillus citreus</name>
    <dbReference type="NCBI Taxonomy" id="2833578"/>
    <lineage>
        <taxon>Bacteria</taxon>
        <taxon>Bacillati</taxon>
        <taxon>Bacillota</taxon>
        <taxon>Bacilli</taxon>
        <taxon>Bacillales</taxon>
        <taxon>Bacillaceae</taxon>
        <taxon>Neobacillus</taxon>
    </lineage>
</organism>
<dbReference type="InterPro" id="IPR036582">
    <property type="entry name" value="Mao_N_sf"/>
</dbReference>
<evidence type="ECO:0000313" key="5">
    <source>
        <dbReference type="Proteomes" id="UP000677265"/>
    </source>
</evidence>
<dbReference type="Proteomes" id="UP000677265">
    <property type="component" value="Unassembled WGS sequence"/>
</dbReference>
<dbReference type="Pfam" id="PF07833">
    <property type="entry name" value="Cu_amine_oxidN1"/>
    <property type="match status" value="1"/>
</dbReference>
<dbReference type="InterPro" id="IPR012854">
    <property type="entry name" value="Cu_amine_oxidase-like_N"/>
</dbReference>
<proteinExistence type="predicted"/>
<comment type="caution">
    <text evidence="3">The sequence shown here is derived from an EMBL/GenBank/DDBJ whole genome shotgun (WGS) entry which is preliminary data.</text>
</comment>
<feature type="domain" description="Copper amine oxidase-like N-terminal" evidence="2">
    <location>
        <begin position="116"/>
        <end position="206"/>
    </location>
</feature>
<accession>A0A942T5R1</accession>
<dbReference type="Gene3D" id="3.30.457.10">
    <property type="entry name" value="Copper amine oxidase-like, N-terminal domain"/>
    <property type="match status" value="1"/>
</dbReference>
<reference evidence="3" key="1">
    <citation type="submission" date="2021-05" db="EMBL/GenBank/DDBJ databases">
        <title>Novel Bacillus species.</title>
        <authorList>
            <person name="Liu G."/>
        </authorList>
    </citation>
    <scope>NUCLEOTIDE SEQUENCE</scope>
    <source>
        <strain evidence="3 5">FJAT-50051</strain>
    </source>
</reference>
<evidence type="ECO:0000313" key="4">
    <source>
        <dbReference type="EMBL" id="MCH6267904.1"/>
    </source>
</evidence>
<feature type="chain" id="PRO_5044697294" evidence="1">
    <location>
        <begin position="28"/>
        <end position="212"/>
    </location>
</feature>
<dbReference type="AlphaFoldDB" id="A0A942T5R1"/>
<protein>
    <submittedName>
        <fullName evidence="3">Copper amine oxidase N-terminal domain-containing protein</fullName>
    </submittedName>
</protein>
<feature type="signal peptide" evidence="1">
    <location>
        <begin position="1"/>
        <end position="27"/>
    </location>
</feature>
<keyword evidence="1" id="KW-0732">Signal</keyword>
<sequence length="212" mass="24001">MMKQKKLFTILASLFVIFSIGTTAVIADDDDHEKREYFQSYDEDDDEDYEMEDHDDDFEGWENQVQSPIPQAQSQEFWNIWTREPRTNANNDLPVDTPSEMAVNNGNQESRLYVIPQNGQLLISAKAFADAVGAEAVFYPKSRICILTKGNKELIVRAGSNAIYENQLKTPMPTKAVYMENSVFLPISVAANGLGFRVSWDETNSAFTLKPL</sequence>
<evidence type="ECO:0000256" key="1">
    <source>
        <dbReference type="SAM" id="SignalP"/>
    </source>
</evidence>
<name>A0A942T5R1_9BACI</name>
<dbReference type="SUPFAM" id="SSF55383">
    <property type="entry name" value="Copper amine oxidase, domain N"/>
    <property type="match status" value="1"/>
</dbReference>
<evidence type="ECO:0000313" key="3">
    <source>
        <dbReference type="EMBL" id="MBS4185476.1"/>
    </source>
</evidence>
<evidence type="ECO:0000259" key="2">
    <source>
        <dbReference type="Pfam" id="PF07833"/>
    </source>
</evidence>
<gene>
    <name evidence="4" type="ORF">KHB02_020475</name>
    <name evidence="3" type="ORF">KHB02_29250</name>
</gene>
<keyword evidence="5" id="KW-1185">Reference proteome</keyword>